<dbReference type="Proteomes" id="UP000595140">
    <property type="component" value="Unassembled WGS sequence"/>
</dbReference>
<keyword evidence="2" id="KW-1185">Reference proteome</keyword>
<accession>A0A484LHG4</accession>
<protein>
    <submittedName>
        <fullName evidence="1">Uncharacterized protein</fullName>
    </submittedName>
</protein>
<dbReference type="OrthoDB" id="420076at2759"/>
<evidence type="ECO:0000313" key="1">
    <source>
        <dbReference type="EMBL" id="VFQ75784.1"/>
    </source>
</evidence>
<proteinExistence type="predicted"/>
<sequence length="86" mass="9955">MMGFSTLQMRESRVVLGRADRAVRGVTAVNRTQCQYSICESLRDELQSLHPHDLQIVVLKHQGWRVEGLIQPADWDDREYIDSLDD</sequence>
<evidence type="ECO:0000313" key="2">
    <source>
        <dbReference type="Proteomes" id="UP000595140"/>
    </source>
</evidence>
<organism evidence="1 2">
    <name type="scientific">Cuscuta campestris</name>
    <dbReference type="NCBI Taxonomy" id="132261"/>
    <lineage>
        <taxon>Eukaryota</taxon>
        <taxon>Viridiplantae</taxon>
        <taxon>Streptophyta</taxon>
        <taxon>Embryophyta</taxon>
        <taxon>Tracheophyta</taxon>
        <taxon>Spermatophyta</taxon>
        <taxon>Magnoliopsida</taxon>
        <taxon>eudicotyledons</taxon>
        <taxon>Gunneridae</taxon>
        <taxon>Pentapetalae</taxon>
        <taxon>asterids</taxon>
        <taxon>lamiids</taxon>
        <taxon>Solanales</taxon>
        <taxon>Convolvulaceae</taxon>
        <taxon>Cuscuteae</taxon>
        <taxon>Cuscuta</taxon>
        <taxon>Cuscuta subgen. Grammica</taxon>
        <taxon>Cuscuta sect. Cleistogrammica</taxon>
    </lineage>
</organism>
<reference evidence="1 2" key="1">
    <citation type="submission" date="2018-04" db="EMBL/GenBank/DDBJ databases">
        <authorList>
            <person name="Vogel A."/>
        </authorList>
    </citation>
    <scope>NUCLEOTIDE SEQUENCE [LARGE SCALE GENOMIC DNA]</scope>
</reference>
<name>A0A484LHG4_9ASTE</name>
<dbReference type="AlphaFoldDB" id="A0A484LHG4"/>
<gene>
    <name evidence="1" type="ORF">CCAM_LOCUS17560</name>
</gene>
<dbReference type="EMBL" id="OOIL02001452">
    <property type="protein sequence ID" value="VFQ75784.1"/>
    <property type="molecule type" value="Genomic_DNA"/>
</dbReference>